<sequence length="153" mass="18026">MEEQVKLLGAFPSPYSYRVIWALKHKGINYEYIEEDLTNKSHDLLTYNPVYKMIPVLVHAGKPIAESIVILEYIEETWPQNPLLPKDPHERAQARFWIKFGEDKDLRQVHLATHLVCILDSRPRFHDELLPSYAVQQHDGVSLCFDCLFYFRQ</sequence>
<evidence type="ECO:0000313" key="2">
    <source>
        <dbReference type="RefSeq" id="XP_075101067.1"/>
    </source>
</evidence>
<gene>
    <name evidence="2" type="primary">LOC107761212</name>
</gene>
<reference evidence="2" key="2">
    <citation type="submission" date="2025-08" db="UniProtKB">
        <authorList>
            <consortium name="RefSeq"/>
        </authorList>
    </citation>
    <scope>IDENTIFICATION</scope>
    <source>
        <tissue evidence="2">Leaf</tissue>
    </source>
</reference>
<name>A0AC58TV07_TOBAC</name>
<keyword evidence="1" id="KW-1185">Reference proteome</keyword>
<proteinExistence type="predicted"/>
<evidence type="ECO:0000313" key="1">
    <source>
        <dbReference type="Proteomes" id="UP000790787"/>
    </source>
</evidence>
<dbReference type="Proteomes" id="UP000790787">
    <property type="component" value="Chromosome 22"/>
</dbReference>
<organism evidence="1 2">
    <name type="scientific">Nicotiana tabacum</name>
    <name type="common">Common tobacco</name>
    <dbReference type="NCBI Taxonomy" id="4097"/>
    <lineage>
        <taxon>Eukaryota</taxon>
        <taxon>Viridiplantae</taxon>
        <taxon>Streptophyta</taxon>
        <taxon>Embryophyta</taxon>
        <taxon>Tracheophyta</taxon>
        <taxon>Spermatophyta</taxon>
        <taxon>Magnoliopsida</taxon>
        <taxon>eudicotyledons</taxon>
        <taxon>Gunneridae</taxon>
        <taxon>Pentapetalae</taxon>
        <taxon>asterids</taxon>
        <taxon>lamiids</taxon>
        <taxon>Solanales</taxon>
        <taxon>Solanaceae</taxon>
        <taxon>Nicotianoideae</taxon>
        <taxon>Nicotianeae</taxon>
        <taxon>Nicotiana</taxon>
    </lineage>
</organism>
<protein>
    <submittedName>
        <fullName evidence="2">Glutathione S-transferase U7-like</fullName>
    </submittedName>
</protein>
<dbReference type="RefSeq" id="XP_075101067.1">
    <property type="nucleotide sequence ID" value="XM_075244966.1"/>
</dbReference>
<reference evidence="1" key="1">
    <citation type="journal article" date="2014" name="Nat. Commun.">
        <title>The tobacco genome sequence and its comparison with those of tomato and potato.</title>
        <authorList>
            <person name="Sierro N."/>
            <person name="Battey J.N."/>
            <person name="Ouadi S."/>
            <person name="Bakaher N."/>
            <person name="Bovet L."/>
            <person name="Willig A."/>
            <person name="Goepfert S."/>
            <person name="Peitsch M.C."/>
            <person name="Ivanov N.V."/>
        </authorList>
    </citation>
    <scope>NUCLEOTIDE SEQUENCE [LARGE SCALE GENOMIC DNA]</scope>
</reference>
<accession>A0AC58TV07</accession>